<feature type="domain" description="C2 PI3K-type" evidence="11">
    <location>
        <begin position="20"/>
        <end position="172"/>
    </location>
</feature>
<dbReference type="InterPro" id="IPR016024">
    <property type="entry name" value="ARM-type_fold"/>
</dbReference>
<dbReference type="GO" id="GO:0048015">
    <property type="term" value="P:phosphatidylinositol-mediated signaling"/>
    <property type="evidence" value="ECO:0007669"/>
    <property type="project" value="TreeGrafter"/>
</dbReference>
<feature type="region of interest" description="Disordered" evidence="8">
    <location>
        <begin position="201"/>
        <end position="239"/>
    </location>
</feature>
<dbReference type="GO" id="GO:0005524">
    <property type="term" value="F:ATP binding"/>
    <property type="evidence" value="ECO:0007669"/>
    <property type="project" value="UniProtKB-UniRule"/>
</dbReference>
<comment type="caution">
    <text evidence="12">The sequence shown here is derived from an EMBL/GenBank/DDBJ whole genome shotgun (WGS) entry which is preliminary data.</text>
</comment>
<feature type="region of interest" description="Disordered" evidence="8">
    <location>
        <begin position="140"/>
        <end position="160"/>
    </location>
</feature>
<dbReference type="PIRSF" id="PIRSF000587">
    <property type="entry name" value="PI3K_Vps34"/>
    <property type="match status" value="1"/>
</dbReference>
<dbReference type="PROSITE" id="PS00916">
    <property type="entry name" value="PI3_4_KINASE_2"/>
    <property type="match status" value="1"/>
</dbReference>
<evidence type="ECO:0000256" key="2">
    <source>
        <dbReference type="ARBA" id="ARBA00022679"/>
    </source>
</evidence>
<evidence type="ECO:0000256" key="5">
    <source>
        <dbReference type="ARBA" id="ARBA00022840"/>
    </source>
</evidence>
<keyword evidence="3 6" id="KW-0547">Nucleotide-binding</keyword>
<proteinExistence type="inferred from homology"/>
<dbReference type="Gene3D" id="1.25.40.70">
    <property type="entry name" value="Phosphatidylinositol 3-kinase, accessory domain (PIK)"/>
    <property type="match status" value="1"/>
</dbReference>
<dbReference type="InterPro" id="IPR011009">
    <property type="entry name" value="Kinase-like_dom_sf"/>
</dbReference>
<dbReference type="InterPro" id="IPR036940">
    <property type="entry name" value="PI3/4_kinase_cat_sf"/>
</dbReference>
<dbReference type="PROSITE" id="PS51547">
    <property type="entry name" value="C2_PI3K"/>
    <property type="match status" value="1"/>
</dbReference>
<dbReference type="InterPro" id="IPR042236">
    <property type="entry name" value="PI3K_accessory_sf"/>
</dbReference>
<dbReference type="GO" id="GO:0016303">
    <property type="term" value="F:1-phosphatidylinositol-3-kinase activity"/>
    <property type="evidence" value="ECO:0007669"/>
    <property type="project" value="UniProtKB-EC"/>
</dbReference>
<dbReference type="Pfam" id="PF00792">
    <property type="entry name" value="PI3K_C2"/>
    <property type="match status" value="1"/>
</dbReference>
<dbReference type="EC" id="2.7.1.137" evidence="1"/>
<evidence type="ECO:0000256" key="7">
    <source>
        <dbReference type="PROSITE-ProRule" id="PRU00880"/>
    </source>
</evidence>
<dbReference type="InterPro" id="IPR008290">
    <property type="entry name" value="PI3K_Vps34"/>
</dbReference>
<accession>A0AAD9MJ13</accession>
<dbReference type="PROSITE" id="PS51545">
    <property type="entry name" value="PIK_HELICAL"/>
    <property type="match status" value="1"/>
</dbReference>
<protein>
    <recommendedName>
        <fullName evidence="1">phosphatidylinositol 3-kinase</fullName>
        <ecNumber evidence="1">2.7.1.137</ecNumber>
    </recommendedName>
</protein>
<dbReference type="SMART" id="SM00145">
    <property type="entry name" value="PI3Ka"/>
    <property type="match status" value="1"/>
</dbReference>
<reference evidence="12" key="1">
    <citation type="submission" date="2021-01" db="EMBL/GenBank/DDBJ databases">
        <authorList>
            <person name="Eckstrom K.M.E."/>
        </authorList>
    </citation>
    <scope>NUCLEOTIDE SEQUENCE</scope>
    <source>
        <strain evidence="12">UVCC 0001</strain>
    </source>
</reference>
<comment type="similarity">
    <text evidence="6 7">Belongs to the PI3/PI4-kinase family.</text>
</comment>
<dbReference type="InterPro" id="IPR035892">
    <property type="entry name" value="C2_domain_sf"/>
</dbReference>
<dbReference type="SUPFAM" id="SSF56112">
    <property type="entry name" value="Protein kinase-like (PK-like)"/>
    <property type="match status" value="1"/>
</dbReference>
<dbReference type="GO" id="GO:0005777">
    <property type="term" value="C:peroxisome"/>
    <property type="evidence" value="ECO:0007669"/>
    <property type="project" value="TreeGrafter"/>
</dbReference>
<dbReference type="Gene3D" id="1.10.1070.11">
    <property type="entry name" value="Phosphatidylinositol 3-/4-kinase, catalytic domain"/>
    <property type="match status" value="1"/>
</dbReference>
<evidence type="ECO:0000256" key="8">
    <source>
        <dbReference type="SAM" id="MobiDB-lite"/>
    </source>
</evidence>
<dbReference type="PANTHER" id="PTHR10048">
    <property type="entry name" value="PHOSPHATIDYLINOSITOL KINASE"/>
    <property type="match status" value="1"/>
</dbReference>
<dbReference type="GO" id="GO:0034271">
    <property type="term" value="C:phosphatidylinositol 3-kinase complex, class III, type I"/>
    <property type="evidence" value="ECO:0007669"/>
    <property type="project" value="TreeGrafter"/>
</dbReference>
<dbReference type="PROSITE" id="PS50290">
    <property type="entry name" value="PI3_4_KINASE_3"/>
    <property type="match status" value="1"/>
</dbReference>
<dbReference type="Proteomes" id="UP001255856">
    <property type="component" value="Unassembled WGS sequence"/>
</dbReference>
<evidence type="ECO:0000256" key="6">
    <source>
        <dbReference type="PIRNR" id="PIRNR000587"/>
    </source>
</evidence>
<dbReference type="AlphaFoldDB" id="A0AAD9MJ13"/>
<evidence type="ECO:0000256" key="4">
    <source>
        <dbReference type="ARBA" id="ARBA00022777"/>
    </source>
</evidence>
<evidence type="ECO:0000313" key="13">
    <source>
        <dbReference type="Proteomes" id="UP001255856"/>
    </source>
</evidence>
<evidence type="ECO:0000259" key="11">
    <source>
        <dbReference type="PROSITE" id="PS51547"/>
    </source>
</evidence>
<dbReference type="Pfam" id="PF00613">
    <property type="entry name" value="PI3Ka"/>
    <property type="match status" value="1"/>
</dbReference>
<keyword evidence="2 6" id="KW-0808">Transferase</keyword>
<dbReference type="EMBL" id="JASFZW010000001">
    <property type="protein sequence ID" value="KAK2080954.1"/>
    <property type="molecule type" value="Genomic_DNA"/>
</dbReference>
<evidence type="ECO:0000259" key="10">
    <source>
        <dbReference type="PROSITE" id="PS51545"/>
    </source>
</evidence>
<evidence type="ECO:0000313" key="12">
    <source>
        <dbReference type="EMBL" id="KAK2080954.1"/>
    </source>
</evidence>
<keyword evidence="4 6" id="KW-0418">Kinase</keyword>
<dbReference type="GO" id="GO:0034272">
    <property type="term" value="C:phosphatidylinositol 3-kinase complex, class III, type II"/>
    <property type="evidence" value="ECO:0007669"/>
    <property type="project" value="TreeGrafter"/>
</dbReference>
<dbReference type="SUPFAM" id="SSF49562">
    <property type="entry name" value="C2 domain (Calcium/lipid-binding domain, CaLB)"/>
    <property type="match status" value="1"/>
</dbReference>
<sequence length="794" mass="86723">MSASQFSDGGSRRVPTFSFVLSLVGVLPAYQEAVDLCRSSVRPSALLVEAVLADRYDTFGVPLRTHYAEASFQGCSWDSSLSFCVRYRDLDQTAQVAFTVWEVREGRPLRALAGTTLRLFSKKGRLKTGSQMLRLWLPGPADHTWPSQTPGKVPVSQRGEQGRIQQVLKRYERGELVPIPWLDKLTLRAIDELAYSGGEGEAAGLGPGSAGRAARPGGRAPPAARPWPPIVDPELGRDNPSELKARKLARSHTRVLVDPGAKPGAEERRVIDAALAAPAQRALSETEQALLWRYRYSLRSEPRALTKVLRCVDWADGDEAAQAAALMASWERVGVADALELLSPDFTNEDVRGYAVSVLEGTTNDDELLAFLLQLVQSLRYEPADDSRLGQFLADRARRNFRLASALFWYLCAELEDPDFGRRAAAVQAALLDGLDEAAEDGVAEQLDLAARLRHLSDAVRAAGGSAARRTETLRALLAPGGACADLARLRCPNPLDPEQVLLGLDAAACAVFRSALSPLRLVFSVRAAGGGGSVEGAISIIYKSGDDLRQDQLVVQMISLMDGLLRRENLDLRVVRYSVLPTSARDGMIQFVPSTALASLLRTHRTIHRFLAQFAPDPRGPYGLSPAVLANFVKSCAAYCVFTYILGVGDRHLDNLLLTNDGRLFHIDFGFILGRDPKPFPPPVKLCREMVDALGGADSEHYRRFASHACEAFNCLRKSAGLLTGLVRLMAGSRLPDIAADPEAAVLKVQDKLRLDLSDEEAARFLRGLLAESASALMPAIMETTHRWAQYWR</sequence>
<keyword evidence="5 6" id="KW-0067">ATP-binding</keyword>
<dbReference type="GO" id="GO:0000045">
    <property type="term" value="P:autophagosome assembly"/>
    <property type="evidence" value="ECO:0007669"/>
    <property type="project" value="TreeGrafter"/>
</dbReference>
<dbReference type="InterPro" id="IPR001263">
    <property type="entry name" value="PI3K_accessory_dom"/>
</dbReference>
<dbReference type="GO" id="GO:0005768">
    <property type="term" value="C:endosome"/>
    <property type="evidence" value="ECO:0007669"/>
    <property type="project" value="TreeGrafter"/>
</dbReference>
<dbReference type="CDD" id="cd00896">
    <property type="entry name" value="PI3Kc_III"/>
    <property type="match status" value="1"/>
</dbReference>
<evidence type="ECO:0000259" key="9">
    <source>
        <dbReference type="PROSITE" id="PS50290"/>
    </source>
</evidence>
<dbReference type="GO" id="GO:0006897">
    <property type="term" value="P:endocytosis"/>
    <property type="evidence" value="ECO:0007669"/>
    <property type="project" value="TreeGrafter"/>
</dbReference>
<dbReference type="InterPro" id="IPR000403">
    <property type="entry name" value="PI3/4_kinase_cat_dom"/>
</dbReference>
<dbReference type="FunFam" id="1.10.1070.11:FF:000002">
    <property type="entry name" value="Phosphatidylinositol 3-kinase catalytic subunit type 3"/>
    <property type="match status" value="1"/>
</dbReference>
<dbReference type="PANTHER" id="PTHR10048:SF7">
    <property type="entry name" value="PHOSPHATIDYLINOSITOL 3-KINASE CATALYTIC SUBUNIT TYPE 3"/>
    <property type="match status" value="1"/>
</dbReference>
<dbReference type="Gene3D" id="3.30.1010.10">
    <property type="entry name" value="Phosphatidylinositol 3-kinase Catalytic Subunit, Chain A, domain 4"/>
    <property type="match status" value="1"/>
</dbReference>
<evidence type="ECO:0000256" key="1">
    <source>
        <dbReference type="ARBA" id="ARBA00012073"/>
    </source>
</evidence>
<dbReference type="SMART" id="SM00146">
    <property type="entry name" value="PI3Kc"/>
    <property type="match status" value="1"/>
</dbReference>
<dbReference type="Gene3D" id="2.60.40.150">
    <property type="entry name" value="C2 domain"/>
    <property type="match status" value="1"/>
</dbReference>
<feature type="domain" description="PI3K/PI4K catalytic" evidence="9">
    <location>
        <begin position="506"/>
        <end position="779"/>
    </location>
</feature>
<organism evidence="12 13">
    <name type="scientific">Prototheca wickerhamii</name>
    <dbReference type="NCBI Taxonomy" id="3111"/>
    <lineage>
        <taxon>Eukaryota</taxon>
        <taxon>Viridiplantae</taxon>
        <taxon>Chlorophyta</taxon>
        <taxon>core chlorophytes</taxon>
        <taxon>Trebouxiophyceae</taxon>
        <taxon>Chlorellales</taxon>
        <taxon>Chlorellaceae</taxon>
        <taxon>Prototheca</taxon>
    </lineage>
</organism>
<dbReference type="InterPro" id="IPR057756">
    <property type="entry name" value="PI3-kinase_type3/VPS34_cat"/>
</dbReference>
<dbReference type="InterPro" id="IPR015433">
    <property type="entry name" value="PI3/4_kinase"/>
</dbReference>
<dbReference type="GO" id="GO:0000407">
    <property type="term" value="C:phagophore assembly site"/>
    <property type="evidence" value="ECO:0007669"/>
    <property type="project" value="TreeGrafter"/>
</dbReference>
<feature type="compositionally biased region" description="Low complexity" evidence="8">
    <location>
        <begin position="210"/>
        <end position="222"/>
    </location>
</feature>
<dbReference type="Pfam" id="PF00454">
    <property type="entry name" value="PI3_PI4_kinase"/>
    <property type="match status" value="1"/>
</dbReference>
<dbReference type="InterPro" id="IPR002420">
    <property type="entry name" value="PI3K-type_C2_dom"/>
</dbReference>
<evidence type="ECO:0000256" key="3">
    <source>
        <dbReference type="ARBA" id="ARBA00022741"/>
    </source>
</evidence>
<keyword evidence="13" id="KW-1185">Reference proteome</keyword>
<dbReference type="InterPro" id="IPR018936">
    <property type="entry name" value="PI3/4_kinase_CS"/>
</dbReference>
<feature type="domain" description="PIK helical" evidence="10">
    <location>
        <begin position="257"/>
        <end position="434"/>
    </location>
</feature>
<name>A0AAD9MJ13_PROWI</name>
<dbReference type="SUPFAM" id="SSF48371">
    <property type="entry name" value="ARM repeat"/>
    <property type="match status" value="1"/>
</dbReference>
<gene>
    <name evidence="12" type="ORF">QBZ16_000808</name>
</gene>